<comment type="caution">
    <text evidence="2">The sequence shown here is derived from an EMBL/GenBank/DDBJ whole genome shotgun (WGS) entry which is preliminary data.</text>
</comment>
<evidence type="ECO:0000313" key="2">
    <source>
        <dbReference type="EMBL" id="GMF19685.1"/>
    </source>
</evidence>
<evidence type="ECO:0000313" key="3">
    <source>
        <dbReference type="Proteomes" id="UP001165083"/>
    </source>
</evidence>
<name>A0A9W6TUK7_9STRA</name>
<keyword evidence="1" id="KW-0732">Signal</keyword>
<proteinExistence type="predicted"/>
<gene>
    <name evidence="2" type="ORF">Plil01_000755300</name>
</gene>
<dbReference type="OrthoDB" id="88433at2759"/>
<dbReference type="AlphaFoldDB" id="A0A9W6TUK7"/>
<accession>A0A9W6TUK7</accession>
<sequence>MNVFVLTVAAAVALSVAGAVDQTLVDLGFHEGDPCTITNESQCDGQNWIGSKCCVDPSYECRWADDGDDTKRCQKILHNSDGVYADWGPYDSGSSDYSYDDDFNSDDAAYASYVNDWDDCTNMDVGCLNSTSACIAHSAYYAQCKPETLPSGELCGQDDGTNVWYYDRCPYGELCNSTGSEYRCFKMKSIASTVTRKYD</sequence>
<evidence type="ECO:0000256" key="1">
    <source>
        <dbReference type="SAM" id="SignalP"/>
    </source>
</evidence>
<feature type="chain" id="PRO_5040868537" evidence="1">
    <location>
        <begin position="19"/>
        <end position="199"/>
    </location>
</feature>
<feature type="signal peptide" evidence="1">
    <location>
        <begin position="1"/>
        <end position="18"/>
    </location>
</feature>
<organism evidence="2 3">
    <name type="scientific">Phytophthora lilii</name>
    <dbReference type="NCBI Taxonomy" id="2077276"/>
    <lineage>
        <taxon>Eukaryota</taxon>
        <taxon>Sar</taxon>
        <taxon>Stramenopiles</taxon>
        <taxon>Oomycota</taxon>
        <taxon>Peronosporomycetes</taxon>
        <taxon>Peronosporales</taxon>
        <taxon>Peronosporaceae</taxon>
        <taxon>Phytophthora</taxon>
    </lineage>
</organism>
<reference evidence="2" key="1">
    <citation type="submission" date="2023-04" db="EMBL/GenBank/DDBJ databases">
        <title>Phytophthora lilii NBRC 32176.</title>
        <authorList>
            <person name="Ichikawa N."/>
            <person name="Sato H."/>
            <person name="Tonouchi N."/>
        </authorList>
    </citation>
    <scope>NUCLEOTIDE SEQUENCE</scope>
    <source>
        <strain evidence="2">NBRC 32176</strain>
    </source>
</reference>
<dbReference type="EMBL" id="BSXW01000353">
    <property type="protein sequence ID" value="GMF19685.1"/>
    <property type="molecule type" value="Genomic_DNA"/>
</dbReference>
<protein>
    <submittedName>
        <fullName evidence="2">Unnamed protein product</fullName>
    </submittedName>
</protein>
<dbReference type="Proteomes" id="UP001165083">
    <property type="component" value="Unassembled WGS sequence"/>
</dbReference>
<keyword evidence="3" id="KW-1185">Reference proteome</keyword>